<dbReference type="Proteomes" id="UP001597389">
    <property type="component" value="Unassembled WGS sequence"/>
</dbReference>
<dbReference type="EMBL" id="JBHUJB010000076">
    <property type="protein sequence ID" value="MFD2160326.1"/>
    <property type="molecule type" value="Genomic_DNA"/>
</dbReference>
<dbReference type="CDD" id="cd14014">
    <property type="entry name" value="STKc_PknB_like"/>
    <property type="match status" value="1"/>
</dbReference>
<dbReference type="SUPFAM" id="SSF56112">
    <property type="entry name" value="Protein kinase-like (PK-like)"/>
    <property type="match status" value="1"/>
</dbReference>
<organism evidence="8 9">
    <name type="scientific">Rubritalea tangerina</name>
    <dbReference type="NCBI Taxonomy" id="430798"/>
    <lineage>
        <taxon>Bacteria</taxon>
        <taxon>Pseudomonadati</taxon>
        <taxon>Verrucomicrobiota</taxon>
        <taxon>Verrucomicrobiia</taxon>
        <taxon>Verrucomicrobiales</taxon>
        <taxon>Rubritaleaceae</taxon>
        <taxon>Rubritalea</taxon>
    </lineage>
</organism>
<protein>
    <submittedName>
        <fullName evidence="8">Protein kinase</fullName>
    </submittedName>
</protein>
<keyword evidence="4" id="KW-0067">ATP-binding</keyword>
<evidence type="ECO:0000313" key="8">
    <source>
        <dbReference type="EMBL" id="MFD2160326.1"/>
    </source>
</evidence>
<dbReference type="GO" id="GO:0016301">
    <property type="term" value="F:kinase activity"/>
    <property type="evidence" value="ECO:0007669"/>
    <property type="project" value="UniProtKB-KW"/>
</dbReference>
<dbReference type="RefSeq" id="WP_377088402.1">
    <property type="nucleotide sequence ID" value="NZ_JBHSJL010000014.1"/>
</dbReference>
<dbReference type="SMART" id="SM00220">
    <property type="entry name" value="S_TKc"/>
    <property type="match status" value="1"/>
</dbReference>
<dbReference type="InterPro" id="IPR008271">
    <property type="entry name" value="Ser/Thr_kinase_AS"/>
</dbReference>
<proteinExistence type="predicted"/>
<dbReference type="SUPFAM" id="SSF56436">
    <property type="entry name" value="C-type lectin-like"/>
    <property type="match status" value="2"/>
</dbReference>
<evidence type="ECO:0000313" key="9">
    <source>
        <dbReference type="Proteomes" id="UP001597389"/>
    </source>
</evidence>
<dbReference type="PROSITE" id="PS50011">
    <property type="entry name" value="PROTEIN_KINASE_DOM"/>
    <property type="match status" value="1"/>
</dbReference>
<feature type="compositionally biased region" description="Low complexity" evidence="5">
    <location>
        <begin position="285"/>
        <end position="307"/>
    </location>
</feature>
<evidence type="ECO:0000256" key="5">
    <source>
        <dbReference type="SAM" id="MobiDB-lite"/>
    </source>
</evidence>
<dbReference type="CDD" id="cd00037">
    <property type="entry name" value="CLECT"/>
    <property type="match status" value="2"/>
</dbReference>
<dbReference type="PANTHER" id="PTHR43289">
    <property type="entry name" value="MITOGEN-ACTIVATED PROTEIN KINASE KINASE KINASE 20-RELATED"/>
    <property type="match status" value="1"/>
</dbReference>
<feature type="domain" description="C-type lectin" evidence="7">
    <location>
        <begin position="575"/>
        <end position="685"/>
    </location>
</feature>
<keyword evidence="9" id="KW-1185">Reference proteome</keyword>
<feature type="region of interest" description="Disordered" evidence="5">
    <location>
        <begin position="277"/>
        <end position="324"/>
    </location>
</feature>
<feature type="region of interest" description="Disordered" evidence="5">
    <location>
        <begin position="368"/>
        <end position="389"/>
    </location>
</feature>
<feature type="domain" description="Protein kinase" evidence="6">
    <location>
        <begin position="27"/>
        <end position="290"/>
    </location>
</feature>
<dbReference type="PROSITE" id="PS50041">
    <property type="entry name" value="C_TYPE_LECTIN_2"/>
    <property type="match status" value="1"/>
</dbReference>
<dbReference type="SMART" id="SM00034">
    <property type="entry name" value="CLECT"/>
    <property type="match status" value="2"/>
</dbReference>
<dbReference type="Gene3D" id="3.30.200.20">
    <property type="entry name" value="Phosphorylase Kinase, domain 1"/>
    <property type="match status" value="1"/>
</dbReference>
<evidence type="ECO:0000256" key="4">
    <source>
        <dbReference type="ARBA" id="ARBA00022840"/>
    </source>
</evidence>
<keyword evidence="3 8" id="KW-0418">Kinase</keyword>
<dbReference type="InterPro" id="IPR001304">
    <property type="entry name" value="C-type_lectin-like"/>
</dbReference>
<dbReference type="InterPro" id="IPR000719">
    <property type="entry name" value="Prot_kinase_dom"/>
</dbReference>
<reference evidence="9" key="1">
    <citation type="journal article" date="2019" name="Int. J. Syst. Evol. Microbiol.">
        <title>The Global Catalogue of Microorganisms (GCM) 10K type strain sequencing project: providing services to taxonomists for standard genome sequencing and annotation.</title>
        <authorList>
            <consortium name="The Broad Institute Genomics Platform"/>
            <consortium name="The Broad Institute Genome Sequencing Center for Infectious Disease"/>
            <person name="Wu L."/>
            <person name="Ma J."/>
        </authorList>
    </citation>
    <scope>NUCLEOTIDE SEQUENCE [LARGE SCALE GENOMIC DNA]</scope>
    <source>
        <strain evidence="9">CCUG 57942</strain>
    </source>
</reference>
<keyword evidence="2" id="KW-0547">Nucleotide-binding</keyword>
<sequence length="862" mass="93975">MSTDNPHQALEFVPPSVDKLGELLPAYHFEKLIAKGGMGAVYKATQTSLDRPVAVKVLPPELGESESFRESFVKEAKLMARLNHPNLISVFDFGELEGMLYIVMEFVDGATLYEKTYGGHLEQKEALEVIIAICNGLANAHEAGILHRDIKPANIFITEAGVPKIGDFGLARPSGDTETGVIFGTPGYTAPEVLSAPEKVGPATDIFAVGIMLYEFLAGKIPGDIYEPVTKYAKCDPVIDRLIRKAIASNLAQRYSDASEFSDDLQEILRKLKNSSKTASSKLQTSSPQLAAPATPAAKPVAAGSAAKSKKSPVPQPAAASSGGGNARNIVIILVLLGAIYGALEWKKKREADIAKIEEQNKNLEKLEVNKAEKVPNSAQQKPQKPKKLSVDEIPTIKELSTLEQLAQLRSRLASGDRPASEMPKDTLHLNGGERFVLFIETPMTWHDAELWAQEHGAQLATFSSTTDAQKIAKLIPSGSSAWVGAATAGNKQWAWTDGTPWSDTLDIRKTSKLAFAQIDSDLFASAKKSSDTSGFLIEWKADGSTPDALAERMSRTAQTLDSPNPIYPPGSLNFGQRIYYLCPQPLTLDEAKEAAAAGGAHLATPSDDVELAYLADLVTSHLPSGKMARIGGQLNGSEWTWITGEEWKDASWDTNYPKENDSIAILATSQGPWRDVSSQEALPFTLFEWSADAPATKAGPTGPKTGATTSDFSKLQKKAAELIAKATEKRESQHQENVKRLKWDLEFHFKGLSKNEQVRQAYPIQEIKKLIDGEDRIKEKVAGMGNSAKVQKLTNDAYDKQGRIDSDFEEQIEKIRIVYNEKLRDIIKNLEAKKQLTAVKAAKMALKSSSAGTEKFIQLFN</sequence>
<evidence type="ECO:0000256" key="3">
    <source>
        <dbReference type="ARBA" id="ARBA00022777"/>
    </source>
</evidence>
<name>A0ABW4ZEN8_9BACT</name>
<dbReference type="PANTHER" id="PTHR43289:SF6">
    <property type="entry name" value="SERINE_THREONINE-PROTEIN KINASE NEKL-3"/>
    <property type="match status" value="1"/>
</dbReference>
<evidence type="ECO:0000256" key="1">
    <source>
        <dbReference type="ARBA" id="ARBA00022679"/>
    </source>
</evidence>
<evidence type="ECO:0000259" key="6">
    <source>
        <dbReference type="PROSITE" id="PS50011"/>
    </source>
</evidence>
<dbReference type="Pfam" id="PF00059">
    <property type="entry name" value="Lectin_C"/>
    <property type="match status" value="1"/>
</dbReference>
<gene>
    <name evidence="8" type="ORF">ACFSW8_15590</name>
</gene>
<evidence type="ECO:0000259" key="7">
    <source>
        <dbReference type="PROSITE" id="PS50041"/>
    </source>
</evidence>
<dbReference type="InterPro" id="IPR016187">
    <property type="entry name" value="CTDL_fold"/>
</dbReference>
<dbReference type="Gene3D" id="3.10.100.10">
    <property type="entry name" value="Mannose-Binding Protein A, subunit A"/>
    <property type="match status" value="2"/>
</dbReference>
<dbReference type="Pfam" id="PF00069">
    <property type="entry name" value="Pkinase"/>
    <property type="match status" value="1"/>
</dbReference>
<dbReference type="InterPro" id="IPR011009">
    <property type="entry name" value="Kinase-like_dom_sf"/>
</dbReference>
<keyword evidence="1" id="KW-0808">Transferase</keyword>
<accession>A0ABW4ZEN8</accession>
<dbReference type="InterPro" id="IPR016186">
    <property type="entry name" value="C-type_lectin-like/link_sf"/>
</dbReference>
<evidence type="ECO:0000256" key="2">
    <source>
        <dbReference type="ARBA" id="ARBA00022741"/>
    </source>
</evidence>
<dbReference type="Gene3D" id="1.10.510.10">
    <property type="entry name" value="Transferase(Phosphotransferase) domain 1"/>
    <property type="match status" value="1"/>
</dbReference>
<comment type="caution">
    <text evidence="8">The sequence shown here is derived from an EMBL/GenBank/DDBJ whole genome shotgun (WGS) entry which is preliminary data.</text>
</comment>
<dbReference type="PROSITE" id="PS00108">
    <property type="entry name" value="PROTEIN_KINASE_ST"/>
    <property type="match status" value="1"/>
</dbReference>